<dbReference type="SUPFAM" id="SSF53448">
    <property type="entry name" value="Nucleotide-diphospho-sugar transferases"/>
    <property type="match status" value="1"/>
</dbReference>
<dbReference type="EMBL" id="FNAV01000003">
    <property type="protein sequence ID" value="SDE36792.1"/>
    <property type="molecule type" value="Genomic_DNA"/>
</dbReference>
<dbReference type="GO" id="GO:0016740">
    <property type="term" value="F:transferase activity"/>
    <property type="evidence" value="ECO:0007669"/>
    <property type="project" value="UniProtKB-KW"/>
</dbReference>
<dbReference type="AlphaFoldDB" id="A0A1G7CBP5"/>
<keyword evidence="3" id="KW-1185">Reference proteome</keyword>
<dbReference type="Proteomes" id="UP000198994">
    <property type="component" value="Unassembled WGS sequence"/>
</dbReference>
<keyword evidence="2" id="KW-0808">Transferase</keyword>
<dbReference type="PANTHER" id="PTHR43685:SF2">
    <property type="entry name" value="GLYCOSYLTRANSFERASE 2-LIKE DOMAIN-CONTAINING PROTEIN"/>
    <property type="match status" value="1"/>
</dbReference>
<name>A0A1G7CBP5_9RHOB</name>
<proteinExistence type="predicted"/>
<dbReference type="PANTHER" id="PTHR43685">
    <property type="entry name" value="GLYCOSYLTRANSFERASE"/>
    <property type="match status" value="1"/>
</dbReference>
<dbReference type="InterPro" id="IPR029044">
    <property type="entry name" value="Nucleotide-diphossugar_trans"/>
</dbReference>
<feature type="domain" description="Glycosyltransferase 2-like" evidence="1">
    <location>
        <begin position="5"/>
        <end position="167"/>
    </location>
</feature>
<protein>
    <submittedName>
        <fullName evidence="2">Glycosyl transferase family 2</fullName>
    </submittedName>
</protein>
<dbReference type="CDD" id="cd00761">
    <property type="entry name" value="Glyco_tranf_GTA_type"/>
    <property type="match status" value="1"/>
</dbReference>
<dbReference type="InterPro" id="IPR050834">
    <property type="entry name" value="Glycosyltransf_2"/>
</dbReference>
<sequence>MSLISIVIPAFNAAATLPETMQSIAAQTWTGWEAIIVEDGSQDDTWAIAQRLAAGDPRIKLVRNPGKGPSDARNHGALEVARGQVIAFCDADDLWESGKLASVALALIFGASDAAFGRVRFFRGKPGNLGASSTVPVEPVTVPMLMGENPVCTMSNLSVRRSVFEALGGFRNDMIHNEDLEWLIRLVGAGYELEGLDSDHVLYRTSPHGLSSDLVAMEMGRAEALRTARALGYAPDARAEAVHLRYLARRALRLDADPRQAMTLVAKGLRRSVPAFLFPLKRGLPTAIGALIAPSLPRDLRRSLFSR</sequence>
<gene>
    <name evidence="2" type="ORF">SAMN04488105_10354</name>
</gene>
<reference evidence="3" key="1">
    <citation type="submission" date="2016-10" db="EMBL/GenBank/DDBJ databases">
        <authorList>
            <person name="Varghese N."/>
            <person name="Submissions S."/>
        </authorList>
    </citation>
    <scope>NUCLEOTIDE SEQUENCE [LARGE SCALE GENOMIC DNA]</scope>
    <source>
        <strain evidence="3">DSM 10146</strain>
    </source>
</reference>
<dbReference type="InterPro" id="IPR001173">
    <property type="entry name" value="Glyco_trans_2-like"/>
</dbReference>
<dbReference type="Pfam" id="PF00535">
    <property type="entry name" value="Glycos_transf_2"/>
    <property type="match status" value="1"/>
</dbReference>
<organism evidence="2 3">
    <name type="scientific">Salipiger thiooxidans</name>
    <dbReference type="NCBI Taxonomy" id="282683"/>
    <lineage>
        <taxon>Bacteria</taxon>
        <taxon>Pseudomonadati</taxon>
        <taxon>Pseudomonadota</taxon>
        <taxon>Alphaproteobacteria</taxon>
        <taxon>Rhodobacterales</taxon>
        <taxon>Roseobacteraceae</taxon>
        <taxon>Salipiger</taxon>
    </lineage>
</organism>
<evidence type="ECO:0000313" key="2">
    <source>
        <dbReference type="EMBL" id="SDE36792.1"/>
    </source>
</evidence>
<dbReference type="RefSeq" id="WP_089956023.1">
    <property type="nucleotide sequence ID" value="NZ_FNAV01000003.1"/>
</dbReference>
<dbReference type="Gene3D" id="3.90.550.10">
    <property type="entry name" value="Spore Coat Polysaccharide Biosynthesis Protein SpsA, Chain A"/>
    <property type="match status" value="1"/>
</dbReference>
<dbReference type="OrthoDB" id="5291101at2"/>
<accession>A0A1G7CBP5</accession>
<evidence type="ECO:0000313" key="3">
    <source>
        <dbReference type="Proteomes" id="UP000198994"/>
    </source>
</evidence>
<dbReference type="STRING" id="282683.SAMN04488105_10354"/>
<evidence type="ECO:0000259" key="1">
    <source>
        <dbReference type="Pfam" id="PF00535"/>
    </source>
</evidence>